<name>A0A1G5G9W4_9FIRM</name>
<dbReference type="InterPro" id="IPR005151">
    <property type="entry name" value="Tail-specific_protease"/>
</dbReference>
<keyword evidence="3 5" id="KW-0378">Hydrolase</keyword>
<sequence length="405" mass="44723">MISKRSAIIGAIIIVLLTTALNVTVGNVIAIRLGQKVVVSEDTYEYYNEMKNKYGKLFSLNDYLMKNYYQELDEEELIEGAIKGMFDSIGDPYTNYMSLKEFKELMTRTSGSYGGIGVIVTPGDDGFVTVVSPIEDTPGERAGLRTGDRIVTVDDVTISGDKLEYAVELMKGKPGTTVNLAIRRDGVSNLINVSIVREEIRLKTVKSEVIDGNIGYIRITMFDEKTADDFKEQLNELEKSNIEALILDLRNNPGGLLSQCIKIADMLLGEQLIVYTEDRHGVREEEKSKKQSINYPLVMLVNGGSASASEILAGAIKDGEAGTIIGTTTFGKALVQQVKPLNDGTGFKYTIAQYFTPNGTNIHGTGIEPHIVVELPEELEEEYNLEKSEDLQLIKALEVIKEKIK</sequence>
<evidence type="ECO:0000256" key="4">
    <source>
        <dbReference type="ARBA" id="ARBA00022825"/>
    </source>
</evidence>
<dbReference type="NCBIfam" id="TIGR00225">
    <property type="entry name" value="prc"/>
    <property type="match status" value="1"/>
</dbReference>
<dbReference type="SUPFAM" id="SSF50156">
    <property type="entry name" value="PDZ domain-like"/>
    <property type="match status" value="1"/>
</dbReference>
<dbReference type="EMBL" id="FMUS01000009">
    <property type="protein sequence ID" value="SCY48426.1"/>
    <property type="molecule type" value="Genomic_DNA"/>
</dbReference>
<dbReference type="GO" id="GO:0008236">
    <property type="term" value="F:serine-type peptidase activity"/>
    <property type="evidence" value="ECO:0007669"/>
    <property type="project" value="UniProtKB-KW"/>
</dbReference>
<dbReference type="Pfam" id="PF22694">
    <property type="entry name" value="CtpB_N-like"/>
    <property type="match status" value="1"/>
</dbReference>
<dbReference type="GO" id="GO:0004175">
    <property type="term" value="F:endopeptidase activity"/>
    <property type="evidence" value="ECO:0007669"/>
    <property type="project" value="TreeGrafter"/>
</dbReference>
<dbReference type="GO" id="GO:0006508">
    <property type="term" value="P:proteolysis"/>
    <property type="evidence" value="ECO:0007669"/>
    <property type="project" value="UniProtKB-KW"/>
</dbReference>
<dbReference type="SMART" id="SM00245">
    <property type="entry name" value="TSPc"/>
    <property type="match status" value="1"/>
</dbReference>
<evidence type="ECO:0000256" key="2">
    <source>
        <dbReference type="ARBA" id="ARBA00022670"/>
    </source>
</evidence>
<dbReference type="Gene3D" id="3.30.750.44">
    <property type="match status" value="1"/>
</dbReference>
<keyword evidence="4 5" id="KW-0720">Serine protease</keyword>
<evidence type="ECO:0000313" key="8">
    <source>
        <dbReference type="Proteomes" id="UP000198636"/>
    </source>
</evidence>
<proteinExistence type="inferred from homology"/>
<protein>
    <submittedName>
        <fullName evidence="7">C-terminal processing peptidase-3. Serine peptidase. MEROPS family S41A</fullName>
    </submittedName>
</protein>
<dbReference type="PANTHER" id="PTHR32060:SF30">
    <property type="entry name" value="CARBOXY-TERMINAL PROCESSING PROTEASE CTPA"/>
    <property type="match status" value="1"/>
</dbReference>
<dbReference type="GO" id="GO:0030288">
    <property type="term" value="C:outer membrane-bounded periplasmic space"/>
    <property type="evidence" value="ECO:0007669"/>
    <property type="project" value="TreeGrafter"/>
</dbReference>
<dbReference type="OrthoDB" id="9812068at2"/>
<dbReference type="InterPro" id="IPR055210">
    <property type="entry name" value="CtpA/B_N"/>
</dbReference>
<dbReference type="PROSITE" id="PS50106">
    <property type="entry name" value="PDZ"/>
    <property type="match status" value="1"/>
</dbReference>
<dbReference type="SMART" id="SM00228">
    <property type="entry name" value="PDZ"/>
    <property type="match status" value="1"/>
</dbReference>
<dbReference type="InterPro" id="IPR004447">
    <property type="entry name" value="Peptidase_S41A"/>
</dbReference>
<dbReference type="Pfam" id="PF13180">
    <property type="entry name" value="PDZ_2"/>
    <property type="match status" value="1"/>
</dbReference>
<dbReference type="SUPFAM" id="SSF52096">
    <property type="entry name" value="ClpP/crotonase"/>
    <property type="match status" value="1"/>
</dbReference>
<evidence type="ECO:0000256" key="3">
    <source>
        <dbReference type="ARBA" id="ARBA00022801"/>
    </source>
</evidence>
<gene>
    <name evidence="7" type="ORF">SAMN03080606_01617</name>
</gene>
<dbReference type="CDD" id="cd07560">
    <property type="entry name" value="Peptidase_S41_CPP"/>
    <property type="match status" value="1"/>
</dbReference>
<feature type="domain" description="PDZ" evidence="6">
    <location>
        <begin position="102"/>
        <end position="185"/>
    </location>
</feature>
<evidence type="ECO:0000256" key="1">
    <source>
        <dbReference type="ARBA" id="ARBA00009179"/>
    </source>
</evidence>
<dbReference type="FunFam" id="2.30.42.10:FF:000063">
    <property type="entry name" value="Peptidase, S41 family"/>
    <property type="match status" value="1"/>
</dbReference>
<dbReference type="RefSeq" id="WP_091542074.1">
    <property type="nucleotide sequence ID" value="NZ_FMUS01000009.1"/>
</dbReference>
<accession>A0A1G5G9W4</accession>
<dbReference type="InterPro" id="IPR001478">
    <property type="entry name" value="PDZ"/>
</dbReference>
<comment type="similarity">
    <text evidence="1 5">Belongs to the peptidase S41A family.</text>
</comment>
<dbReference type="Proteomes" id="UP000198636">
    <property type="component" value="Unassembled WGS sequence"/>
</dbReference>
<dbReference type="InterPro" id="IPR036034">
    <property type="entry name" value="PDZ_sf"/>
</dbReference>
<reference evidence="7 8" key="1">
    <citation type="submission" date="2016-10" db="EMBL/GenBank/DDBJ databases">
        <authorList>
            <person name="de Groot N.N."/>
        </authorList>
    </citation>
    <scope>NUCLEOTIDE SEQUENCE [LARGE SCALE GENOMIC DNA]</scope>
    <source>
        <strain evidence="7 8">DSM 18978</strain>
    </source>
</reference>
<dbReference type="PANTHER" id="PTHR32060">
    <property type="entry name" value="TAIL-SPECIFIC PROTEASE"/>
    <property type="match status" value="1"/>
</dbReference>
<dbReference type="AlphaFoldDB" id="A0A1G5G9W4"/>
<dbReference type="Gene3D" id="3.90.226.10">
    <property type="entry name" value="2-enoyl-CoA Hydratase, Chain A, domain 1"/>
    <property type="match status" value="1"/>
</dbReference>
<dbReference type="InterPro" id="IPR029045">
    <property type="entry name" value="ClpP/crotonase-like_dom_sf"/>
</dbReference>
<evidence type="ECO:0000313" key="7">
    <source>
        <dbReference type="EMBL" id="SCY48426.1"/>
    </source>
</evidence>
<dbReference type="Gene3D" id="2.30.42.10">
    <property type="match status" value="1"/>
</dbReference>
<dbReference type="STRING" id="1120976.SAMN03080606_01617"/>
<evidence type="ECO:0000256" key="5">
    <source>
        <dbReference type="RuleBase" id="RU004404"/>
    </source>
</evidence>
<dbReference type="CDD" id="cd06782">
    <property type="entry name" value="cpPDZ_CPP-like"/>
    <property type="match status" value="1"/>
</dbReference>
<keyword evidence="8" id="KW-1185">Reference proteome</keyword>
<organism evidence="7 8">
    <name type="scientific">Alkaliphilus peptidifermentans DSM 18978</name>
    <dbReference type="NCBI Taxonomy" id="1120976"/>
    <lineage>
        <taxon>Bacteria</taxon>
        <taxon>Bacillati</taxon>
        <taxon>Bacillota</taxon>
        <taxon>Clostridia</taxon>
        <taxon>Peptostreptococcales</taxon>
        <taxon>Natronincolaceae</taxon>
        <taxon>Alkaliphilus</taxon>
    </lineage>
</organism>
<dbReference type="GO" id="GO:0007165">
    <property type="term" value="P:signal transduction"/>
    <property type="evidence" value="ECO:0007669"/>
    <property type="project" value="TreeGrafter"/>
</dbReference>
<evidence type="ECO:0000259" key="6">
    <source>
        <dbReference type="PROSITE" id="PS50106"/>
    </source>
</evidence>
<dbReference type="Pfam" id="PF03572">
    <property type="entry name" value="Peptidase_S41"/>
    <property type="match status" value="1"/>
</dbReference>
<keyword evidence="2 5" id="KW-0645">Protease</keyword>